<comment type="caution">
    <text evidence="1">The sequence shown here is derived from an EMBL/GenBank/DDBJ whole genome shotgun (WGS) entry which is preliminary data.</text>
</comment>
<dbReference type="AlphaFoldDB" id="A0A1F5FT88"/>
<sequence length="145" mass="16271">MTDQTNKVIRVGVMGFSSKPFDRDLANRYLEDAFDKIAKIFPDREIVIVSGLTFIGIPALAYAHATIRGWQTEGIACKKAHDYPKFPCNTVIIIGDEWGEESEEFTSSCHVYVRVGGGPQSFREIEAARKRNVSILEYDLDQLPA</sequence>
<dbReference type="SUPFAM" id="SSF102405">
    <property type="entry name" value="MCP/YpsA-like"/>
    <property type="match status" value="1"/>
</dbReference>
<organism evidence="1 2">
    <name type="scientific">Candidatus Collierbacteria bacterium RIFOXYD1_FULL_40_9</name>
    <dbReference type="NCBI Taxonomy" id="1817731"/>
    <lineage>
        <taxon>Bacteria</taxon>
        <taxon>Candidatus Collieribacteriota</taxon>
    </lineage>
</organism>
<accession>A0A1F5FT88</accession>
<reference evidence="1 2" key="1">
    <citation type="journal article" date="2016" name="Nat. Commun.">
        <title>Thousands of microbial genomes shed light on interconnected biogeochemical processes in an aquifer system.</title>
        <authorList>
            <person name="Anantharaman K."/>
            <person name="Brown C.T."/>
            <person name="Hug L.A."/>
            <person name="Sharon I."/>
            <person name="Castelle C.J."/>
            <person name="Probst A.J."/>
            <person name="Thomas B.C."/>
            <person name="Singh A."/>
            <person name="Wilkins M.J."/>
            <person name="Karaoz U."/>
            <person name="Brodie E.L."/>
            <person name="Williams K.H."/>
            <person name="Hubbard S.S."/>
            <person name="Banfield J.F."/>
        </authorList>
    </citation>
    <scope>NUCLEOTIDE SEQUENCE [LARGE SCALE GENOMIC DNA]</scope>
</reference>
<dbReference type="Proteomes" id="UP000179237">
    <property type="component" value="Unassembled WGS sequence"/>
</dbReference>
<proteinExistence type="predicted"/>
<dbReference type="Gene3D" id="3.40.50.450">
    <property type="match status" value="1"/>
</dbReference>
<evidence type="ECO:0000313" key="1">
    <source>
        <dbReference type="EMBL" id="OGD82833.1"/>
    </source>
</evidence>
<name>A0A1F5FT88_9BACT</name>
<dbReference type="EMBL" id="MFAQ01000038">
    <property type="protein sequence ID" value="OGD82833.1"/>
    <property type="molecule type" value="Genomic_DNA"/>
</dbReference>
<gene>
    <name evidence="1" type="ORF">A2572_04720</name>
</gene>
<protein>
    <submittedName>
        <fullName evidence="1">Uncharacterized protein</fullName>
    </submittedName>
</protein>
<evidence type="ECO:0000313" key="2">
    <source>
        <dbReference type="Proteomes" id="UP000179237"/>
    </source>
</evidence>